<name>A0A073JWJ0_9BACI</name>
<dbReference type="RefSeq" id="WP_034640647.1">
    <property type="nucleotide sequence ID" value="NZ_CBCSJC010000014.1"/>
</dbReference>
<evidence type="ECO:0000313" key="1">
    <source>
        <dbReference type="EMBL" id="KEK18577.1"/>
    </source>
</evidence>
<accession>A0A073JWJ0</accession>
<reference evidence="1 2" key="1">
    <citation type="submission" date="2014-06" db="EMBL/GenBank/DDBJ databases">
        <title>Draft genome sequence of Bacillus manliponensis JCM 15802 (MCCC 1A00708).</title>
        <authorList>
            <person name="Lai Q."/>
            <person name="Liu Y."/>
            <person name="Shao Z."/>
        </authorList>
    </citation>
    <scope>NUCLEOTIDE SEQUENCE [LARGE SCALE GENOMIC DNA]</scope>
    <source>
        <strain evidence="1 2">JCM 15802</strain>
    </source>
</reference>
<dbReference type="OrthoDB" id="2511064at2"/>
<dbReference type="EMBL" id="JOTN01000013">
    <property type="protein sequence ID" value="KEK18577.1"/>
    <property type="molecule type" value="Genomic_DNA"/>
</dbReference>
<sequence>MGKPFVLKNKRSLEGQATTPVLITIKSWQKLVEAFEGKYYSYTDTYLEDIINHMSYEERIADEDNFVEQAKPSFSLLSGRTYIRNNERKHKLYGITNADLEVFIFLHKKCNTFGVLSHVSIHMLWEEYKKYKEELAFIQHSQFYIALKKLCIHNIVSIQKELSGKCTIKLTHFMNDETKKSNPYTFINPVVFTKQFFSLSIAAKKLFLDVAMQQKRETTLKRSLFKQDENGNSTHFGGMYRFLHKKYPHQIREVMNELTQTFPCTGAPLFKICKLEKGKKNVRTYTTMYLSIHSDFLCDREAGEEYRDPITPRVGYARKARFIEGVLNELNIGEFVQDMNYFINILKYTCHRQIRQVLRGLRDMIHREEEYPSNLVYTLKKLLIQSASYRVQDAAAKAGIYSLITHNVAKEQQEQAIFDFAKHYSTYSLHTVKKLFNKAYELLHSEYTVPVTEEIYQKHHLKYQEESLFRKYAFEQGVNVNTYLALELEIRELLKARGHKMGPIPSDVREMFIERIDKLPQEQIRVIEVPDNFSLIDFINTIEEYTHNGREAFAASEIMQAI</sequence>
<organism evidence="1 2">
    <name type="scientific">Bacillus manliponensis</name>
    <dbReference type="NCBI Taxonomy" id="574376"/>
    <lineage>
        <taxon>Bacteria</taxon>
        <taxon>Bacillati</taxon>
        <taxon>Bacillota</taxon>
        <taxon>Bacilli</taxon>
        <taxon>Bacillales</taxon>
        <taxon>Bacillaceae</taxon>
        <taxon>Bacillus</taxon>
        <taxon>Bacillus cereus group</taxon>
    </lineage>
</organism>
<comment type="caution">
    <text evidence="1">The sequence shown here is derived from an EMBL/GenBank/DDBJ whole genome shotgun (WGS) entry which is preliminary data.</text>
</comment>
<dbReference type="AlphaFoldDB" id="A0A073JWJ0"/>
<protein>
    <submittedName>
        <fullName evidence="1">Uncharacterized protein</fullName>
    </submittedName>
</protein>
<proteinExistence type="predicted"/>
<dbReference type="eggNOG" id="ENOG5033QRF">
    <property type="taxonomic scope" value="Bacteria"/>
</dbReference>
<dbReference type="Proteomes" id="UP000027822">
    <property type="component" value="Unassembled WGS sequence"/>
</dbReference>
<keyword evidence="2" id="KW-1185">Reference proteome</keyword>
<gene>
    <name evidence="1" type="ORF">BAMA_04780</name>
</gene>
<evidence type="ECO:0000313" key="2">
    <source>
        <dbReference type="Proteomes" id="UP000027822"/>
    </source>
</evidence>